<proteinExistence type="predicted"/>
<comment type="caution">
    <text evidence="1">The sequence shown here is derived from an EMBL/GenBank/DDBJ whole genome shotgun (WGS) entry which is preliminary data.</text>
</comment>
<dbReference type="PANTHER" id="PTHR36439:SF1">
    <property type="entry name" value="DUF1697 DOMAIN-CONTAINING PROTEIN"/>
    <property type="match status" value="1"/>
</dbReference>
<dbReference type="PIRSF" id="PIRSF008502">
    <property type="entry name" value="UCP008502"/>
    <property type="match status" value="1"/>
</dbReference>
<keyword evidence="2" id="KW-1185">Reference proteome</keyword>
<accession>A0ABU1ZRW7</accession>
<dbReference type="EMBL" id="JAVDXO010000010">
    <property type="protein sequence ID" value="MDR7308299.1"/>
    <property type="molecule type" value="Genomic_DNA"/>
</dbReference>
<reference evidence="1 2" key="1">
    <citation type="submission" date="2023-07" db="EMBL/GenBank/DDBJ databases">
        <title>Sorghum-associated microbial communities from plants grown in Nebraska, USA.</title>
        <authorList>
            <person name="Schachtman D."/>
        </authorList>
    </citation>
    <scope>NUCLEOTIDE SEQUENCE [LARGE SCALE GENOMIC DNA]</scope>
    <source>
        <strain evidence="1 2">BE308</strain>
    </source>
</reference>
<organism evidence="1 2">
    <name type="scientific">Rhodoferax saidenbachensis</name>
    <dbReference type="NCBI Taxonomy" id="1484693"/>
    <lineage>
        <taxon>Bacteria</taxon>
        <taxon>Pseudomonadati</taxon>
        <taxon>Pseudomonadota</taxon>
        <taxon>Betaproteobacteria</taxon>
        <taxon>Burkholderiales</taxon>
        <taxon>Comamonadaceae</taxon>
        <taxon>Rhodoferax</taxon>
    </lineage>
</organism>
<name>A0ABU1ZRW7_9BURK</name>
<dbReference type="InterPro" id="IPR012545">
    <property type="entry name" value="DUF1697"/>
</dbReference>
<dbReference type="Proteomes" id="UP001268089">
    <property type="component" value="Unassembled WGS sequence"/>
</dbReference>
<protein>
    <submittedName>
        <fullName evidence="1">Uncharacterized protein (DUF1697 family)</fullName>
    </submittedName>
</protein>
<dbReference type="PANTHER" id="PTHR36439">
    <property type="entry name" value="BLL4334 PROTEIN"/>
    <property type="match status" value="1"/>
</dbReference>
<dbReference type="Gene3D" id="3.30.70.1280">
    <property type="entry name" value="SP0830-like domains"/>
    <property type="match status" value="1"/>
</dbReference>
<dbReference type="RefSeq" id="WP_310345405.1">
    <property type="nucleotide sequence ID" value="NZ_JAVDXO010000010.1"/>
</dbReference>
<evidence type="ECO:0000313" key="1">
    <source>
        <dbReference type="EMBL" id="MDR7308299.1"/>
    </source>
</evidence>
<dbReference type="SUPFAM" id="SSF160379">
    <property type="entry name" value="SP0830-like"/>
    <property type="match status" value="1"/>
</dbReference>
<gene>
    <name evidence="1" type="ORF">J2X15_003608</name>
</gene>
<evidence type="ECO:0000313" key="2">
    <source>
        <dbReference type="Proteomes" id="UP001268089"/>
    </source>
</evidence>
<dbReference type="Pfam" id="PF08002">
    <property type="entry name" value="DUF1697"/>
    <property type="match status" value="1"/>
</dbReference>
<sequence length="171" mass="18655">MPRYVAFLRGVSPMNAKMPELKRAFEAAGFTNVKTVLSSGNVVFDARNTSEAALERKAEAAMQQALGRSFYTLVRPVSALEQLLQTDPYAAAALPPQAKRVVSFLREAPQAVFRLPVVLEDAQIVSALGREVFSAYVPGDTGPVFMRLIEKTFGSNITTRTWESVKKCAAA</sequence>